<evidence type="ECO:0000313" key="4">
    <source>
        <dbReference type="Proteomes" id="UP001168380"/>
    </source>
</evidence>
<protein>
    <submittedName>
        <fullName evidence="3">SDR family NAD(P)-dependent oxidoreductase</fullName>
    </submittedName>
</protein>
<dbReference type="SUPFAM" id="SSF51735">
    <property type="entry name" value="NAD(P)-binding Rossmann-fold domains"/>
    <property type="match status" value="1"/>
</dbReference>
<evidence type="ECO:0000313" key="3">
    <source>
        <dbReference type="EMBL" id="MDO3383228.1"/>
    </source>
</evidence>
<dbReference type="InterPro" id="IPR020904">
    <property type="entry name" value="Sc_DH/Rdtase_CS"/>
</dbReference>
<sequence>MQDLTNQTAVVTGASQGIGKAIAFGLANLGMNVVLIARSEDLLSAVAEQINQTTHGTAIALAADVGCFEQTKAAFKIIEERFISIDVVFANAGTNKPQGSLKSLQPKDIFHALESNVLGIIHTFKCALELIDASKGASLISIGSGIGHLGASNNSVYAATKGASWAFTKSLGLELADTSICVNELIPGPVKTQMNPTAEGPTWKSPEEVVPLALELAKFRGRKAPTAQSFSLMRR</sequence>
<proteinExistence type="inferred from homology"/>
<evidence type="ECO:0000256" key="2">
    <source>
        <dbReference type="ARBA" id="ARBA00023002"/>
    </source>
</evidence>
<accession>A0ABT8TIQ3</accession>
<dbReference type="Proteomes" id="UP001168380">
    <property type="component" value="Unassembled WGS sequence"/>
</dbReference>
<dbReference type="Gene3D" id="3.40.50.720">
    <property type="entry name" value="NAD(P)-binding Rossmann-like Domain"/>
    <property type="match status" value="1"/>
</dbReference>
<evidence type="ECO:0000256" key="1">
    <source>
        <dbReference type="ARBA" id="ARBA00006484"/>
    </source>
</evidence>
<keyword evidence="4" id="KW-1185">Reference proteome</keyword>
<keyword evidence="2" id="KW-0560">Oxidoreductase</keyword>
<dbReference type="InterPro" id="IPR036291">
    <property type="entry name" value="NAD(P)-bd_dom_sf"/>
</dbReference>
<dbReference type="PANTHER" id="PTHR43669">
    <property type="entry name" value="5-KETO-D-GLUCONATE 5-REDUCTASE"/>
    <property type="match status" value="1"/>
</dbReference>
<comment type="similarity">
    <text evidence="1">Belongs to the short-chain dehydrogenases/reductases (SDR) family.</text>
</comment>
<dbReference type="PROSITE" id="PS00061">
    <property type="entry name" value="ADH_SHORT"/>
    <property type="match status" value="1"/>
</dbReference>
<dbReference type="InterPro" id="IPR002347">
    <property type="entry name" value="SDR_fam"/>
</dbReference>
<reference evidence="3" key="1">
    <citation type="submission" date="2023-07" db="EMBL/GenBank/DDBJ databases">
        <title>Gilvimarinus algae sp. nov., isolated from the surface of Kelp.</title>
        <authorList>
            <person name="Sun Y.Y."/>
            <person name="Gong Y."/>
            <person name="Du Z.J."/>
        </authorList>
    </citation>
    <scope>NUCLEOTIDE SEQUENCE</scope>
    <source>
        <strain evidence="3">SDUM040014</strain>
    </source>
</reference>
<dbReference type="PANTHER" id="PTHR43669:SF3">
    <property type="entry name" value="ALCOHOL DEHYDROGENASE, PUTATIVE (AFU_ORTHOLOGUE AFUA_3G03445)-RELATED"/>
    <property type="match status" value="1"/>
</dbReference>
<dbReference type="PRINTS" id="PR00081">
    <property type="entry name" value="GDHRDH"/>
</dbReference>
<name>A0ABT8TIQ3_9GAMM</name>
<gene>
    <name evidence="3" type="ORF">QWI16_13690</name>
</gene>
<dbReference type="Pfam" id="PF00106">
    <property type="entry name" value="adh_short"/>
    <property type="match status" value="1"/>
</dbReference>
<dbReference type="EMBL" id="JAULRT010000060">
    <property type="protein sequence ID" value="MDO3383228.1"/>
    <property type="molecule type" value="Genomic_DNA"/>
</dbReference>
<organism evidence="3 4">
    <name type="scientific">Gilvimarinus algae</name>
    <dbReference type="NCBI Taxonomy" id="3058037"/>
    <lineage>
        <taxon>Bacteria</taxon>
        <taxon>Pseudomonadati</taxon>
        <taxon>Pseudomonadota</taxon>
        <taxon>Gammaproteobacteria</taxon>
        <taxon>Cellvibrionales</taxon>
        <taxon>Cellvibrionaceae</taxon>
        <taxon>Gilvimarinus</taxon>
    </lineage>
</organism>
<dbReference type="CDD" id="cd05233">
    <property type="entry name" value="SDR_c"/>
    <property type="match status" value="1"/>
</dbReference>
<comment type="caution">
    <text evidence="3">The sequence shown here is derived from an EMBL/GenBank/DDBJ whole genome shotgun (WGS) entry which is preliminary data.</text>
</comment>
<dbReference type="RefSeq" id="WP_302713997.1">
    <property type="nucleotide sequence ID" value="NZ_JAULRT010000060.1"/>
</dbReference>